<feature type="transmembrane region" description="Helical" evidence="1">
    <location>
        <begin position="25"/>
        <end position="44"/>
    </location>
</feature>
<evidence type="ECO:0000313" key="3">
    <source>
        <dbReference type="Proteomes" id="UP001596353"/>
    </source>
</evidence>
<dbReference type="PANTHER" id="PTHR34980:SF2">
    <property type="entry name" value="INNER MEMBRANE PROTEIN YHAH-RELATED"/>
    <property type="match status" value="1"/>
</dbReference>
<feature type="transmembrane region" description="Helical" evidence="1">
    <location>
        <begin position="198"/>
        <end position="219"/>
    </location>
</feature>
<keyword evidence="1" id="KW-0472">Membrane</keyword>
<evidence type="ECO:0000313" key="2">
    <source>
        <dbReference type="EMBL" id="MFC6758971.1"/>
    </source>
</evidence>
<comment type="caution">
    <text evidence="2">The sequence shown here is derived from an EMBL/GenBank/DDBJ whole genome shotgun (WGS) entry which is preliminary data.</text>
</comment>
<accession>A0ABW2B165</accession>
<protein>
    <submittedName>
        <fullName evidence="2">DUF805 domain-containing protein</fullName>
    </submittedName>
</protein>
<keyword evidence="3" id="KW-1185">Reference proteome</keyword>
<feature type="transmembrane region" description="Helical" evidence="1">
    <location>
        <begin position="64"/>
        <end position="84"/>
    </location>
</feature>
<dbReference type="InterPro" id="IPR008523">
    <property type="entry name" value="DUF805"/>
</dbReference>
<dbReference type="EMBL" id="JBHSWG010000001">
    <property type="protein sequence ID" value="MFC6758971.1"/>
    <property type="molecule type" value="Genomic_DNA"/>
</dbReference>
<feature type="transmembrane region" description="Helical" evidence="1">
    <location>
        <begin position="96"/>
        <end position="118"/>
    </location>
</feature>
<name>A0ABW2B165_9RHOB</name>
<keyword evidence="1" id="KW-0812">Transmembrane</keyword>
<sequence length="298" mass="32289">MRAFFQYFENFFFRAFNFSGRASPLEYWCVMPLIWIVILALLPGDAAEFWSSLLARQIPPLNPLYYDSILVFVLTIVPRLSLTVRRLHDSGKSGKWAKLPFIAIFSSITLALGIGSALLTSSVAGNEAVLGLAVLAALVMGSAESAWDGIFAAAIAANSLGWDVIWATLSDMTGGMPKPQLAQGVGDLAQSVKSDPGIGIPAILVTTLMVCTPVVSALLHLMFMLAPTKYEEDGFGGMLDPAPMRKTGGSSAPGIKRRDPLQSYACLFERSPEQEAALKVRQKQELKDLYRTRVLGQG</sequence>
<dbReference type="PANTHER" id="PTHR34980">
    <property type="entry name" value="INNER MEMBRANE PROTEIN-RELATED-RELATED"/>
    <property type="match status" value="1"/>
</dbReference>
<keyword evidence="1" id="KW-1133">Transmembrane helix</keyword>
<dbReference type="Proteomes" id="UP001596353">
    <property type="component" value="Unassembled WGS sequence"/>
</dbReference>
<evidence type="ECO:0000256" key="1">
    <source>
        <dbReference type="SAM" id="Phobius"/>
    </source>
</evidence>
<dbReference type="Pfam" id="PF05656">
    <property type="entry name" value="DUF805"/>
    <property type="match status" value="1"/>
</dbReference>
<organism evidence="2 3">
    <name type="scientific">Sulfitobacter porphyrae</name>
    <dbReference type="NCBI Taxonomy" id="1246864"/>
    <lineage>
        <taxon>Bacteria</taxon>
        <taxon>Pseudomonadati</taxon>
        <taxon>Pseudomonadota</taxon>
        <taxon>Alphaproteobacteria</taxon>
        <taxon>Rhodobacterales</taxon>
        <taxon>Roseobacteraceae</taxon>
        <taxon>Sulfitobacter</taxon>
    </lineage>
</organism>
<feature type="transmembrane region" description="Helical" evidence="1">
    <location>
        <begin position="124"/>
        <end position="143"/>
    </location>
</feature>
<proteinExistence type="predicted"/>
<gene>
    <name evidence="2" type="ORF">ACFQFQ_04710</name>
</gene>
<reference evidence="3" key="1">
    <citation type="journal article" date="2019" name="Int. J. Syst. Evol. Microbiol.">
        <title>The Global Catalogue of Microorganisms (GCM) 10K type strain sequencing project: providing services to taxonomists for standard genome sequencing and annotation.</title>
        <authorList>
            <consortium name="The Broad Institute Genomics Platform"/>
            <consortium name="The Broad Institute Genome Sequencing Center for Infectious Disease"/>
            <person name="Wu L."/>
            <person name="Ma J."/>
        </authorList>
    </citation>
    <scope>NUCLEOTIDE SEQUENCE [LARGE SCALE GENOMIC DNA]</scope>
    <source>
        <strain evidence="3">CCUG 66188</strain>
    </source>
</reference>
<feature type="transmembrane region" description="Helical" evidence="1">
    <location>
        <begin position="150"/>
        <end position="169"/>
    </location>
</feature>